<dbReference type="InterPro" id="IPR027795">
    <property type="entry name" value="CASTOR_ACT_dom"/>
</dbReference>
<protein>
    <recommendedName>
        <fullName evidence="3">CASTOR ACT domain-containing protein</fullName>
    </recommendedName>
</protein>
<dbReference type="PANTHER" id="PTHR31131:SF6">
    <property type="entry name" value="CASTOR ACT DOMAIN-CONTAINING PROTEIN"/>
    <property type="match status" value="1"/>
</dbReference>
<dbReference type="Gene3D" id="3.30.2130.10">
    <property type="entry name" value="VC0802-like"/>
    <property type="match status" value="2"/>
</dbReference>
<feature type="compositionally biased region" description="Acidic residues" evidence="1">
    <location>
        <begin position="445"/>
        <end position="455"/>
    </location>
</feature>
<feature type="region of interest" description="Disordered" evidence="1">
    <location>
        <begin position="561"/>
        <end position="584"/>
    </location>
</feature>
<dbReference type="InterPro" id="IPR045865">
    <property type="entry name" value="ACT-like_dom_sf"/>
</dbReference>
<evidence type="ECO:0000313" key="4">
    <source>
        <dbReference type="EMBL" id="TFY52038.1"/>
    </source>
</evidence>
<dbReference type="PANTHER" id="PTHR31131">
    <property type="entry name" value="CHROMOSOME 1, WHOLE GENOME SHOTGUN SEQUENCE"/>
    <property type="match status" value="1"/>
</dbReference>
<reference evidence="4 5" key="1">
    <citation type="submission" date="2019-01" db="EMBL/GenBank/DDBJ databases">
        <title>Genome sequencing of the rare red list fungi Fomitopsis rosea.</title>
        <authorList>
            <person name="Buettner E."/>
            <person name="Kellner H."/>
        </authorList>
    </citation>
    <scope>NUCLEOTIDE SEQUENCE [LARGE SCALE GENOMIC DNA]</scope>
    <source>
        <strain evidence="4 5">DSM 105464</strain>
    </source>
</reference>
<gene>
    <name evidence="4" type="ORF">EVJ58_g10237</name>
</gene>
<comment type="caution">
    <text evidence="4">The sequence shown here is derived from an EMBL/GenBank/DDBJ whole genome shotgun (WGS) entry which is preliminary data.</text>
</comment>
<keyword evidence="2" id="KW-0732">Signal</keyword>
<feature type="compositionally biased region" description="Low complexity" evidence="1">
    <location>
        <begin position="499"/>
        <end position="514"/>
    </location>
</feature>
<organism evidence="4 5">
    <name type="scientific">Rhodofomes roseus</name>
    <dbReference type="NCBI Taxonomy" id="34475"/>
    <lineage>
        <taxon>Eukaryota</taxon>
        <taxon>Fungi</taxon>
        <taxon>Dikarya</taxon>
        <taxon>Basidiomycota</taxon>
        <taxon>Agaricomycotina</taxon>
        <taxon>Agaricomycetes</taxon>
        <taxon>Polyporales</taxon>
        <taxon>Rhodofomes</taxon>
    </lineage>
</organism>
<feature type="compositionally biased region" description="Acidic residues" evidence="1">
    <location>
        <begin position="568"/>
        <end position="579"/>
    </location>
</feature>
<dbReference type="GO" id="GO:0046394">
    <property type="term" value="P:carboxylic acid biosynthetic process"/>
    <property type="evidence" value="ECO:0007669"/>
    <property type="project" value="UniProtKB-ARBA"/>
</dbReference>
<feature type="region of interest" description="Disordered" evidence="1">
    <location>
        <begin position="81"/>
        <end position="108"/>
    </location>
</feature>
<feature type="compositionally biased region" description="Low complexity" evidence="1">
    <location>
        <begin position="238"/>
        <end position="254"/>
    </location>
</feature>
<dbReference type="EMBL" id="SEKV01001053">
    <property type="protein sequence ID" value="TFY52038.1"/>
    <property type="molecule type" value="Genomic_DNA"/>
</dbReference>
<feature type="signal peptide" evidence="2">
    <location>
        <begin position="1"/>
        <end position="23"/>
    </location>
</feature>
<feature type="chain" id="PRO_5021200140" description="CASTOR ACT domain-containing protein" evidence="2">
    <location>
        <begin position="24"/>
        <end position="645"/>
    </location>
</feature>
<evidence type="ECO:0000256" key="1">
    <source>
        <dbReference type="SAM" id="MobiDB-lite"/>
    </source>
</evidence>
<dbReference type="InterPro" id="IPR051719">
    <property type="entry name" value="CASTOR_mTORC1"/>
</dbReference>
<evidence type="ECO:0000313" key="5">
    <source>
        <dbReference type="Proteomes" id="UP000298390"/>
    </source>
</evidence>
<proteinExistence type="predicted"/>
<accession>A0A4Y9XQI1</accession>
<evidence type="ECO:0000259" key="3">
    <source>
        <dbReference type="Pfam" id="PF13840"/>
    </source>
</evidence>
<dbReference type="SUPFAM" id="SSF55021">
    <property type="entry name" value="ACT-like"/>
    <property type="match status" value="1"/>
</dbReference>
<sequence length="645" mass="69146">RPPPPCPLMSDSVTISLLPVSLALVHVPRSRLDTLTQHILRQILRPNPSFLNVTCNEIELSLFAEGHALREVEKIARKDARKLRRRREDQDSVQSGQRSQSRRSRPDWEPIEVSSDRWCVLQIDSHSDSLADNSGARVRELSAPLAAAGISILYQSSYMSDFIFVKSSRLSQVMSLLATAGFGLYSDNPTNLTAQLSTFTSPLLSPTQDDTSVSLLDLSALGPTSSTRVDPGGGAVFTRSRSSTDATNSSSGSRAPSILQMSNPHDFSPGPTSPISPLAFDAPPDEDAEADADADTEDDMLMKTPRTGPRAKASHEPLAFALPRRGCDVSVLVPDLTYVGLSDEHAEMWGLKIVKLVAYPDLIVGTGAGHSASSSESAGPSSPVSPLEATAAAADVSVRIADAVSRIEGGGSGSDTTTRVGAGSDKEDIALYEHTEQCMPWEEDLGDAESSDEDGYFSSSPRLGQSDLLSGARPPLMHHETVDTVHPARPNLAGRSRSDSSSSTSSSSVGPSTSPLVPFFSFTRTSEGSSLTAPVSLLAALFPPNERDMVICSDELFNLDSRQASPEGDADEESEDEDGTPQGPLRCLQIDLRKFGLDKHGLVNRFSRTLEENGINHMYNSTYKTANLLVDKAHASRAQALLRSC</sequence>
<feature type="region of interest" description="Disordered" evidence="1">
    <location>
        <begin position="221"/>
        <end position="314"/>
    </location>
</feature>
<feature type="non-terminal residue" evidence="4">
    <location>
        <position position="1"/>
    </location>
</feature>
<feature type="compositionally biased region" description="Acidic residues" evidence="1">
    <location>
        <begin position="283"/>
        <end position="299"/>
    </location>
</feature>
<dbReference type="GO" id="GO:0006520">
    <property type="term" value="P:amino acid metabolic process"/>
    <property type="evidence" value="ECO:0007669"/>
    <property type="project" value="UniProtKB-ARBA"/>
</dbReference>
<dbReference type="AlphaFoldDB" id="A0A4Y9XQI1"/>
<feature type="region of interest" description="Disordered" evidence="1">
    <location>
        <begin position="445"/>
        <end position="514"/>
    </location>
</feature>
<dbReference type="Proteomes" id="UP000298390">
    <property type="component" value="Unassembled WGS sequence"/>
</dbReference>
<feature type="domain" description="CASTOR ACT" evidence="3">
    <location>
        <begin position="114"/>
        <end position="177"/>
    </location>
</feature>
<dbReference type="Pfam" id="PF13840">
    <property type="entry name" value="ACT_7"/>
    <property type="match status" value="1"/>
</dbReference>
<name>A0A4Y9XQI1_9APHY</name>
<evidence type="ECO:0000256" key="2">
    <source>
        <dbReference type="SAM" id="SignalP"/>
    </source>
</evidence>